<dbReference type="AlphaFoldDB" id="A0A3S0HZV4"/>
<evidence type="ECO:0000256" key="1">
    <source>
        <dbReference type="ARBA" id="ARBA00023015"/>
    </source>
</evidence>
<feature type="domain" description="HTH luxR-type" evidence="3">
    <location>
        <begin position="69"/>
        <end position="105"/>
    </location>
</feature>
<evidence type="ECO:0000259" key="3">
    <source>
        <dbReference type="Pfam" id="PF00196"/>
    </source>
</evidence>
<gene>
    <name evidence="4" type="ORF">EKG35_13260</name>
</gene>
<keyword evidence="2" id="KW-0804">Transcription</keyword>
<reference evidence="4 5" key="1">
    <citation type="submission" date="2018-12" db="EMBL/GenBank/DDBJ databases">
        <authorList>
            <person name="Yu L."/>
        </authorList>
    </citation>
    <scope>NUCLEOTIDE SEQUENCE [LARGE SCALE GENOMIC DNA]</scope>
    <source>
        <strain evidence="4 5">S5H2222</strain>
    </source>
</reference>
<sequence length="110" mass="12840">MTKEINSMSPSASISRYGVESTLPRAVGINSDPVFRHVQIKRKREEEIQAVKDELLLVQNLIEKVQGDKENEVLYWLLEGMTFRWIGEKLNISHTSVQRIRERILDMMLK</sequence>
<name>A0A3S0HZV4_9BACI</name>
<evidence type="ECO:0000313" key="5">
    <source>
        <dbReference type="Proteomes" id="UP000276349"/>
    </source>
</evidence>
<keyword evidence="1" id="KW-0805">Transcription regulation</keyword>
<dbReference type="GO" id="GO:0006355">
    <property type="term" value="P:regulation of DNA-templated transcription"/>
    <property type="evidence" value="ECO:0007669"/>
    <property type="project" value="InterPro"/>
</dbReference>
<accession>A0A3S0HZV4</accession>
<dbReference type="Proteomes" id="UP000276349">
    <property type="component" value="Unassembled WGS sequence"/>
</dbReference>
<proteinExistence type="predicted"/>
<dbReference type="OrthoDB" id="8910390at2"/>
<dbReference type="InterPro" id="IPR036388">
    <property type="entry name" value="WH-like_DNA-bd_sf"/>
</dbReference>
<protein>
    <recommendedName>
        <fullName evidence="3">HTH luxR-type domain-containing protein</fullName>
    </recommendedName>
</protein>
<evidence type="ECO:0000313" key="4">
    <source>
        <dbReference type="EMBL" id="RTQ91634.1"/>
    </source>
</evidence>
<dbReference type="InterPro" id="IPR000792">
    <property type="entry name" value="Tscrpt_reg_LuxR_C"/>
</dbReference>
<organism evidence="4 5">
    <name type="scientific">Lysinibacillus telephonicus</name>
    <dbReference type="NCBI Taxonomy" id="1714840"/>
    <lineage>
        <taxon>Bacteria</taxon>
        <taxon>Bacillati</taxon>
        <taxon>Bacillota</taxon>
        <taxon>Bacilli</taxon>
        <taxon>Bacillales</taxon>
        <taxon>Bacillaceae</taxon>
        <taxon>Lysinibacillus</taxon>
    </lineage>
</organism>
<dbReference type="Gene3D" id="1.10.10.10">
    <property type="entry name" value="Winged helix-like DNA-binding domain superfamily/Winged helix DNA-binding domain"/>
    <property type="match status" value="1"/>
</dbReference>
<dbReference type="SUPFAM" id="SSF46894">
    <property type="entry name" value="C-terminal effector domain of the bipartite response regulators"/>
    <property type="match status" value="1"/>
</dbReference>
<comment type="caution">
    <text evidence="4">The sequence shown here is derived from an EMBL/GenBank/DDBJ whole genome shotgun (WGS) entry which is preliminary data.</text>
</comment>
<dbReference type="Pfam" id="PF00196">
    <property type="entry name" value="GerE"/>
    <property type="match status" value="1"/>
</dbReference>
<dbReference type="InterPro" id="IPR016032">
    <property type="entry name" value="Sig_transdc_resp-reg_C-effctor"/>
</dbReference>
<dbReference type="GO" id="GO:0003677">
    <property type="term" value="F:DNA binding"/>
    <property type="evidence" value="ECO:0007669"/>
    <property type="project" value="InterPro"/>
</dbReference>
<keyword evidence="5" id="KW-1185">Reference proteome</keyword>
<dbReference type="EMBL" id="RXNR01000039">
    <property type="protein sequence ID" value="RTQ91634.1"/>
    <property type="molecule type" value="Genomic_DNA"/>
</dbReference>
<evidence type="ECO:0000256" key="2">
    <source>
        <dbReference type="ARBA" id="ARBA00023163"/>
    </source>
</evidence>